<protein>
    <submittedName>
        <fullName evidence="1">Uncharacterized protein</fullName>
    </submittedName>
</protein>
<evidence type="ECO:0000313" key="2">
    <source>
        <dbReference type="Proteomes" id="UP001234202"/>
    </source>
</evidence>
<proteinExistence type="predicted"/>
<sequence>MSTPLPSPALTTSDPRYKRFAQQIEKALATFTEVSEWADFSAFLSRLHKALQPPPPPASTTTNNTTAATATTTITDIPHKLIIAKRLAQGLNPALPNGVHSRSLDVYRLILLSLGPHGLAHDLQIWSSGLLPFFQYASTAVRPAVLEIYEQFYLPLGPALRPIAKALALAVLPGIEEPTGDFYERCFLLLDHVSQAVGPAFFVQCLFLGLLTNPGCRVSAMGYLNRRLAPALGVASAAVSSQVAVSSALELDRPSFEDLIGPDSGLMVRGLCAALGDSNVLVLRAVLDFLNSAVPVATLIQPSIVLRKDLSLSRRLYTWFLGSGEEDGPKQSERFKREGMGLVIEALKRDIKASDQPHGDPETDPWQAYKVFVALLDKWEIGYPLSLDFAYFALDSLRRQTGDKTGSGGGDVESAIYNAVEPYVVWCAVYTRIAEHESSPVEFIETLRMVEWLLQSFPNSDKEISTVHVPLLLGQLVRWLNDDEHLRTVDTPDIDVIVHVTEMLIQNLSTETEDAPPTTAEPDKDFSERICALAKTYYASEASFKPPNEPPVPVTEVAIFLFQGLTAATSFERMKHAIPQHLQVLRLLRALVRKLKAMDSHQQIPWARTDFSQWMTEMLKTDGQDALVQITEVATELQSCQNLLPAFNLVQTGIPKSILSTAFRLLQKTRTAQHSQLVSLIWRMHTDLNAGLIENVIMECFCNQATCMRSSVYAFSALWDASLESRRLPLDKPMFYLLDNMDSPKPEVQRAVQAWLKQEPQGFIKMMDRILCSMLCQAPPVDPGTVHNAGRDYEYLLFQKPADIRILTYHVSKLHEVIRIGGRSLRLAMEERTVDEPTLSAYSKTKTLVRFLFSRASFDQTPHGDLHFYIRVTQLVKFLCGTEWHFTLDILSTLKHDIINRLSFAVALREIDLQVELLKLLQRLIARFQMQSDNGRRSISKGTPEQNAHDDADQQNCALLLKVVHSGITDKHNADILDSWLDFTLVFGNSLPSSVRPLLFPLIDVISHEILQLAVDIFRPSSDRETHAASEDNLILLLRTVNSLVHYTLGDGFKAGQSNPNKTPVMPNESVGLLGYVFSSSTAESEISTIENGLPKTAGLESMRSVIALLMDVYVRSGESLESRIEAETLAAMRNFYRLHPEEFIESIVDIALGDKPFQVNARHHMGRFHANANANYTLCSRTRLPL</sequence>
<keyword evidence="2" id="KW-1185">Reference proteome</keyword>
<gene>
    <name evidence="1" type="ORF">QFC24_006121</name>
</gene>
<dbReference type="EMBL" id="JASBWV010000028">
    <property type="protein sequence ID" value="KAJ9118473.1"/>
    <property type="molecule type" value="Genomic_DNA"/>
</dbReference>
<organism evidence="1 2">
    <name type="scientific">Naganishia onofrii</name>
    <dbReference type="NCBI Taxonomy" id="1851511"/>
    <lineage>
        <taxon>Eukaryota</taxon>
        <taxon>Fungi</taxon>
        <taxon>Dikarya</taxon>
        <taxon>Basidiomycota</taxon>
        <taxon>Agaricomycotina</taxon>
        <taxon>Tremellomycetes</taxon>
        <taxon>Filobasidiales</taxon>
        <taxon>Filobasidiaceae</taxon>
        <taxon>Naganishia</taxon>
    </lineage>
</organism>
<name>A0ACC2X443_9TREE</name>
<evidence type="ECO:0000313" key="1">
    <source>
        <dbReference type="EMBL" id="KAJ9118473.1"/>
    </source>
</evidence>
<dbReference type="Proteomes" id="UP001234202">
    <property type="component" value="Unassembled WGS sequence"/>
</dbReference>
<accession>A0ACC2X443</accession>
<comment type="caution">
    <text evidence="1">The sequence shown here is derived from an EMBL/GenBank/DDBJ whole genome shotgun (WGS) entry which is preliminary data.</text>
</comment>
<reference evidence="1" key="1">
    <citation type="submission" date="2023-04" db="EMBL/GenBank/DDBJ databases">
        <title>Draft Genome sequencing of Naganishia species isolated from polar environments using Oxford Nanopore Technology.</title>
        <authorList>
            <person name="Leo P."/>
            <person name="Venkateswaran K."/>
        </authorList>
    </citation>
    <scope>NUCLEOTIDE SEQUENCE</scope>
    <source>
        <strain evidence="1">DBVPG 5303</strain>
    </source>
</reference>